<reference evidence="1" key="1">
    <citation type="submission" date="2023-10" db="EMBL/GenBank/DDBJ databases">
        <title>Genome assembly of Pristionchus species.</title>
        <authorList>
            <person name="Yoshida K."/>
            <person name="Sommer R.J."/>
        </authorList>
    </citation>
    <scope>NUCLEOTIDE SEQUENCE</scope>
    <source>
        <strain evidence="1">RS5133</strain>
    </source>
</reference>
<evidence type="ECO:0008006" key="3">
    <source>
        <dbReference type="Google" id="ProtNLM"/>
    </source>
</evidence>
<protein>
    <recommendedName>
        <fullName evidence="3">Secreted protein</fullName>
    </recommendedName>
</protein>
<dbReference type="EMBL" id="BTSY01000007">
    <property type="protein sequence ID" value="GMT36612.1"/>
    <property type="molecule type" value="Genomic_DNA"/>
</dbReference>
<feature type="non-terminal residue" evidence="1">
    <location>
        <position position="1"/>
    </location>
</feature>
<accession>A0AAV5X325</accession>
<sequence length="117" mass="11920">LFLGGLLSGLLGSRTSRLVGDHFLLVSLLVLSSSLLPLALVLDGVPFDSSSLGDIDDAHSGLGESGAVVLEPEHVSGSSTLGRIRVLKKSSGLLGGLGSLRGLGDLLGRRLLDCLSC</sequence>
<dbReference type="Proteomes" id="UP001432322">
    <property type="component" value="Unassembled WGS sequence"/>
</dbReference>
<comment type="caution">
    <text evidence="1">The sequence shown here is derived from an EMBL/GenBank/DDBJ whole genome shotgun (WGS) entry which is preliminary data.</text>
</comment>
<name>A0AAV5X325_9BILA</name>
<proteinExistence type="predicted"/>
<evidence type="ECO:0000313" key="2">
    <source>
        <dbReference type="Proteomes" id="UP001432322"/>
    </source>
</evidence>
<keyword evidence="2" id="KW-1185">Reference proteome</keyword>
<gene>
    <name evidence="1" type="ORF">PFISCL1PPCAC_27909</name>
</gene>
<evidence type="ECO:0000313" key="1">
    <source>
        <dbReference type="EMBL" id="GMT36612.1"/>
    </source>
</evidence>
<dbReference type="AlphaFoldDB" id="A0AAV5X325"/>
<feature type="non-terminal residue" evidence="1">
    <location>
        <position position="117"/>
    </location>
</feature>
<organism evidence="1 2">
    <name type="scientific">Pristionchus fissidentatus</name>
    <dbReference type="NCBI Taxonomy" id="1538716"/>
    <lineage>
        <taxon>Eukaryota</taxon>
        <taxon>Metazoa</taxon>
        <taxon>Ecdysozoa</taxon>
        <taxon>Nematoda</taxon>
        <taxon>Chromadorea</taxon>
        <taxon>Rhabditida</taxon>
        <taxon>Rhabditina</taxon>
        <taxon>Diplogasteromorpha</taxon>
        <taxon>Diplogasteroidea</taxon>
        <taxon>Neodiplogasteridae</taxon>
        <taxon>Pristionchus</taxon>
    </lineage>
</organism>